<reference evidence="1" key="1">
    <citation type="submission" date="2022-07" db="EMBL/GenBank/DDBJ databases">
        <title>Complete genome sequence of Salinispirillum sp. LH10-3-1 capable of multiple carbohydrate inversion isolated from a soda lake.</title>
        <authorList>
            <person name="Liu J."/>
            <person name="Zhai Y."/>
            <person name="Zhang H."/>
            <person name="Yang H."/>
            <person name="Qu J."/>
            <person name="Li J."/>
        </authorList>
    </citation>
    <scope>NUCLEOTIDE SEQUENCE</scope>
    <source>
        <strain evidence="1">LH 10-3-1</strain>
    </source>
</reference>
<gene>
    <name evidence="1" type="ORF">NFC81_12190</name>
</gene>
<dbReference type="SUPFAM" id="SSF52151">
    <property type="entry name" value="FabD/lysophospholipase-like"/>
    <property type="match status" value="1"/>
</dbReference>
<accession>A0AB38YEJ4</accession>
<organism evidence="1">
    <name type="scientific">Salinispirillum sp. LH 10-3-1</name>
    <dbReference type="NCBI Taxonomy" id="2952525"/>
    <lineage>
        <taxon>Bacteria</taxon>
        <taxon>Pseudomonadati</taxon>
        <taxon>Pseudomonadota</taxon>
        <taxon>Gammaproteobacteria</taxon>
        <taxon>Oceanospirillales</taxon>
        <taxon>Saccharospirillaceae</taxon>
        <taxon>Salinispirillum</taxon>
    </lineage>
</organism>
<protein>
    <submittedName>
        <fullName evidence="1">Patatin-like phospholipase family protein</fullName>
    </submittedName>
</protein>
<name>A0AB38YEJ4_9GAMM</name>
<dbReference type="AlphaFoldDB" id="A0AB38YEJ4"/>
<dbReference type="InterPro" id="IPR016035">
    <property type="entry name" value="Acyl_Trfase/lysoPLipase"/>
</dbReference>
<proteinExistence type="predicted"/>
<sequence length="362" mass="40308">MHSLQIVAGKRAYSRIRERGFQAKDVQVMLGASGGPKWFVLSHLDQELARNCLPKAPELQLVGSSIGAWRMACHAAADPVAALQRLESSYLNQSFPKGMTAQQVSDQCELMLKEVLTDEYSPQPHRSLNIVAARCKGVTCNESRFKQAMAFALVAAGNLASRRTLRWHFDRHIVQSAPGSLPISHYNDFHTTVSKLSTDNLIPALMASAAIPLALAGVENIPGSSNGLYRDGGMVDYHFDLPFDTPNGYVLYPHFAPVLKPGWFDKSLSWRRVNELHYQDVVLMTPSPAFIEKLPYGKLPDRRDFSRLSDSERHTYWRKAVGAGERLAEEFHDWMARGATGSIVMPFKSSQFSQSKAKKSTS</sequence>
<dbReference type="EMBL" id="CP101717">
    <property type="protein sequence ID" value="WLD57464.1"/>
    <property type="molecule type" value="Genomic_DNA"/>
</dbReference>
<evidence type="ECO:0000313" key="1">
    <source>
        <dbReference type="EMBL" id="WLD57464.1"/>
    </source>
</evidence>
<dbReference type="RefSeq" id="WP_304994751.1">
    <property type="nucleotide sequence ID" value="NZ_CP101717.1"/>
</dbReference>